<dbReference type="CDD" id="cd02064">
    <property type="entry name" value="FAD_synthetase_N"/>
    <property type="match status" value="1"/>
</dbReference>
<dbReference type="EC" id="2.7.7.2" evidence="5"/>
<keyword evidence="14" id="KW-0067">ATP-binding</keyword>
<evidence type="ECO:0000259" key="16">
    <source>
        <dbReference type="SMART" id="SM00904"/>
    </source>
</evidence>
<dbReference type="GO" id="GO:0006747">
    <property type="term" value="P:FAD biosynthetic process"/>
    <property type="evidence" value="ECO:0007669"/>
    <property type="project" value="UniProtKB-UniPathway"/>
</dbReference>
<evidence type="ECO:0000256" key="13">
    <source>
        <dbReference type="ARBA" id="ARBA00022827"/>
    </source>
</evidence>
<evidence type="ECO:0000256" key="9">
    <source>
        <dbReference type="ARBA" id="ARBA00022679"/>
    </source>
</evidence>
<dbReference type="SUPFAM" id="SSF52374">
    <property type="entry name" value="Nucleotidylyl transferase"/>
    <property type="match status" value="1"/>
</dbReference>
<dbReference type="PIRSF" id="PIRSF004491">
    <property type="entry name" value="FAD_Synth"/>
    <property type="match status" value="1"/>
</dbReference>
<comment type="pathway">
    <text evidence="1">Cofactor biosynthesis; FAD biosynthesis; FAD from FMN: step 1/1.</text>
</comment>
<dbReference type="InterPro" id="IPR015865">
    <property type="entry name" value="Riboflavin_kinase_bac/euk"/>
</dbReference>
<dbReference type="SMART" id="SM00904">
    <property type="entry name" value="Flavokinase"/>
    <property type="match status" value="1"/>
</dbReference>
<dbReference type="GO" id="GO:0005524">
    <property type="term" value="F:ATP binding"/>
    <property type="evidence" value="ECO:0007669"/>
    <property type="project" value="UniProtKB-KW"/>
</dbReference>
<dbReference type="UniPathway" id="UPA00277">
    <property type="reaction ID" value="UER00407"/>
</dbReference>
<protein>
    <recommendedName>
        <fullName evidence="6">Bifunctional riboflavin kinase/FMN adenylyltransferase</fullName>
        <ecNumber evidence="4">2.7.1.26</ecNumber>
        <ecNumber evidence="5">2.7.7.2</ecNumber>
    </recommendedName>
</protein>
<evidence type="ECO:0000256" key="15">
    <source>
        <dbReference type="ARBA" id="ARBA00023268"/>
    </source>
</evidence>
<dbReference type="GO" id="GO:0003919">
    <property type="term" value="F:FMN adenylyltransferase activity"/>
    <property type="evidence" value="ECO:0007669"/>
    <property type="project" value="UniProtKB-EC"/>
</dbReference>
<evidence type="ECO:0000256" key="8">
    <source>
        <dbReference type="ARBA" id="ARBA00022643"/>
    </source>
</evidence>
<keyword evidence="9 17" id="KW-0808">Transferase</keyword>
<evidence type="ECO:0000256" key="4">
    <source>
        <dbReference type="ARBA" id="ARBA00012105"/>
    </source>
</evidence>
<evidence type="ECO:0000256" key="1">
    <source>
        <dbReference type="ARBA" id="ARBA00004726"/>
    </source>
</evidence>
<reference evidence="17" key="1">
    <citation type="submission" date="2018-07" db="EMBL/GenBank/DDBJ databases">
        <authorList>
            <person name="Quirk P.G."/>
            <person name="Krulwich T.A."/>
        </authorList>
    </citation>
    <scope>NUCLEOTIDE SEQUENCE</scope>
</reference>
<evidence type="ECO:0000256" key="2">
    <source>
        <dbReference type="ARBA" id="ARBA00005201"/>
    </source>
</evidence>
<keyword evidence="8" id="KW-0288">FMN</keyword>
<dbReference type="GO" id="GO:0009398">
    <property type="term" value="P:FMN biosynthetic process"/>
    <property type="evidence" value="ECO:0007669"/>
    <property type="project" value="UniProtKB-UniPathway"/>
</dbReference>
<keyword evidence="13" id="KW-0274">FAD</keyword>
<proteinExistence type="inferred from homology"/>
<dbReference type="Pfam" id="PF01687">
    <property type="entry name" value="Flavokinase"/>
    <property type="match status" value="1"/>
</dbReference>
<dbReference type="AlphaFoldDB" id="A0A380TLE6"/>
<dbReference type="Gene3D" id="3.40.50.620">
    <property type="entry name" value="HUPs"/>
    <property type="match status" value="1"/>
</dbReference>
<keyword evidence="10 17" id="KW-0548">Nucleotidyltransferase</keyword>
<dbReference type="InterPro" id="IPR014729">
    <property type="entry name" value="Rossmann-like_a/b/a_fold"/>
</dbReference>
<keyword evidence="15" id="KW-0511">Multifunctional enzyme</keyword>
<organism evidence="17">
    <name type="scientific">metagenome</name>
    <dbReference type="NCBI Taxonomy" id="256318"/>
    <lineage>
        <taxon>unclassified sequences</taxon>
        <taxon>metagenomes</taxon>
    </lineage>
</organism>
<dbReference type="InterPro" id="IPR023468">
    <property type="entry name" value="Riboflavin_kinase"/>
</dbReference>
<dbReference type="NCBIfam" id="NF004160">
    <property type="entry name" value="PRK05627.1-3"/>
    <property type="match status" value="1"/>
</dbReference>
<evidence type="ECO:0000256" key="7">
    <source>
        <dbReference type="ARBA" id="ARBA00022630"/>
    </source>
</evidence>
<dbReference type="Pfam" id="PF06574">
    <property type="entry name" value="FAD_syn"/>
    <property type="match status" value="1"/>
</dbReference>
<dbReference type="PANTHER" id="PTHR22749">
    <property type="entry name" value="RIBOFLAVIN KINASE/FMN ADENYLYLTRANSFERASE"/>
    <property type="match status" value="1"/>
</dbReference>
<keyword evidence="12 17" id="KW-0418">Kinase</keyword>
<keyword evidence="11" id="KW-0547">Nucleotide-binding</keyword>
<dbReference type="InterPro" id="IPR002606">
    <property type="entry name" value="Riboflavin_kinase_bac"/>
</dbReference>
<evidence type="ECO:0000256" key="10">
    <source>
        <dbReference type="ARBA" id="ARBA00022695"/>
    </source>
</evidence>
<dbReference type="SUPFAM" id="SSF82114">
    <property type="entry name" value="Riboflavin kinase-like"/>
    <property type="match status" value="1"/>
</dbReference>
<dbReference type="InterPro" id="IPR023465">
    <property type="entry name" value="Riboflavin_kinase_dom_sf"/>
</dbReference>
<dbReference type="EMBL" id="UIDG01000628">
    <property type="protein sequence ID" value="SUS08553.1"/>
    <property type="molecule type" value="Genomic_DNA"/>
</dbReference>
<evidence type="ECO:0000313" key="17">
    <source>
        <dbReference type="EMBL" id="SUS08553.1"/>
    </source>
</evidence>
<name>A0A380TLE6_9ZZZZ</name>
<sequence>MTAGNGLPHLSAMPAMRLFRHYENLPSDVRGAAVAVGNFDGVHLGHRAVIGEAGRIARANGLPWVVLTFEPHPRTLFFPDDPPFRLTPADVKARVISTLGPDALVIVPFDRTFSQLSARAFVEAVIVRGLAARHVICGHDFAFGHHRKGTPELLLWLGDELGFGFTCVQEVRDGDSETYSSTRIRAALRAGDIATCTRLMGRPFEIEGVVETGDQRGRSIGFPTANIGLGSYVRPAKGVYAVRAARADSPVPAWIDGIANIGRRPTFDGDEVLLEAHLFDCQPDLYGCTLRVQLIAFLRHERKFEGIEALKRQIETDVVAARRVLTGAAVDFAPARTGST</sequence>
<comment type="similarity">
    <text evidence="3">Belongs to the RibF family.</text>
</comment>
<evidence type="ECO:0000256" key="12">
    <source>
        <dbReference type="ARBA" id="ARBA00022777"/>
    </source>
</evidence>
<dbReference type="InterPro" id="IPR015864">
    <property type="entry name" value="FAD_synthase"/>
</dbReference>
<keyword evidence="7" id="KW-0285">Flavoprotein</keyword>
<dbReference type="FunFam" id="3.40.50.620:FF:000021">
    <property type="entry name" value="Riboflavin biosynthesis protein"/>
    <property type="match status" value="1"/>
</dbReference>
<dbReference type="NCBIfam" id="TIGR00083">
    <property type="entry name" value="ribF"/>
    <property type="match status" value="1"/>
</dbReference>
<evidence type="ECO:0000256" key="6">
    <source>
        <dbReference type="ARBA" id="ARBA00018483"/>
    </source>
</evidence>
<comment type="pathway">
    <text evidence="2">Cofactor biosynthesis; FMN biosynthesis; FMN from riboflavin (ATP route): step 1/1.</text>
</comment>
<evidence type="ECO:0000256" key="11">
    <source>
        <dbReference type="ARBA" id="ARBA00022741"/>
    </source>
</evidence>
<dbReference type="GO" id="GO:0008531">
    <property type="term" value="F:riboflavin kinase activity"/>
    <property type="evidence" value="ECO:0007669"/>
    <property type="project" value="UniProtKB-EC"/>
</dbReference>
<dbReference type="GO" id="GO:0009231">
    <property type="term" value="P:riboflavin biosynthetic process"/>
    <property type="evidence" value="ECO:0007669"/>
    <property type="project" value="InterPro"/>
</dbReference>
<evidence type="ECO:0000256" key="3">
    <source>
        <dbReference type="ARBA" id="ARBA00010214"/>
    </source>
</evidence>
<evidence type="ECO:0000256" key="5">
    <source>
        <dbReference type="ARBA" id="ARBA00012393"/>
    </source>
</evidence>
<dbReference type="EC" id="2.7.1.26" evidence="4"/>
<gene>
    <name evidence="17" type="primary">ribF</name>
    <name evidence="17" type="ORF">DF3PB_740005</name>
</gene>
<dbReference type="UniPathway" id="UPA00276">
    <property type="reaction ID" value="UER00406"/>
</dbReference>
<dbReference type="Gene3D" id="2.40.30.30">
    <property type="entry name" value="Riboflavin kinase-like"/>
    <property type="match status" value="1"/>
</dbReference>
<dbReference type="PANTHER" id="PTHR22749:SF6">
    <property type="entry name" value="RIBOFLAVIN KINASE"/>
    <property type="match status" value="1"/>
</dbReference>
<accession>A0A380TLE6</accession>
<evidence type="ECO:0000256" key="14">
    <source>
        <dbReference type="ARBA" id="ARBA00022840"/>
    </source>
</evidence>
<feature type="domain" description="Riboflavin kinase" evidence="16">
    <location>
        <begin position="199"/>
        <end position="326"/>
    </location>
</feature>